<organism evidence="2 3">
    <name type="scientific">Oryza sativa subsp. japonica</name>
    <name type="common">Rice</name>
    <dbReference type="NCBI Taxonomy" id="39947"/>
    <lineage>
        <taxon>Eukaryota</taxon>
        <taxon>Viridiplantae</taxon>
        <taxon>Streptophyta</taxon>
        <taxon>Embryophyta</taxon>
        <taxon>Tracheophyta</taxon>
        <taxon>Spermatophyta</taxon>
        <taxon>Magnoliopsida</taxon>
        <taxon>Liliopsida</taxon>
        <taxon>Poales</taxon>
        <taxon>Poaceae</taxon>
        <taxon>BOP clade</taxon>
        <taxon>Oryzoideae</taxon>
        <taxon>Oryzeae</taxon>
        <taxon>Oryzinae</taxon>
        <taxon>Oryza</taxon>
        <taxon>Oryza sativa</taxon>
    </lineage>
</organism>
<feature type="non-terminal residue" evidence="2">
    <location>
        <position position="196"/>
    </location>
</feature>
<feature type="region of interest" description="Disordered" evidence="1">
    <location>
        <begin position="125"/>
        <end position="196"/>
    </location>
</feature>
<evidence type="ECO:0000256" key="1">
    <source>
        <dbReference type="SAM" id="MobiDB-lite"/>
    </source>
</evidence>
<dbReference type="Proteomes" id="UP000059680">
    <property type="component" value="Chromosome 1"/>
</dbReference>
<evidence type="ECO:0000313" key="3">
    <source>
        <dbReference type="Proteomes" id="UP000059680"/>
    </source>
</evidence>
<reference evidence="3" key="1">
    <citation type="journal article" date="2005" name="Nature">
        <title>The map-based sequence of the rice genome.</title>
        <authorList>
            <consortium name="International rice genome sequencing project (IRGSP)"/>
            <person name="Matsumoto T."/>
            <person name="Wu J."/>
            <person name="Kanamori H."/>
            <person name="Katayose Y."/>
            <person name="Fujisawa M."/>
            <person name="Namiki N."/>
            <person name="Mizuno H."/>
            <person name="Yamamoto K."/>
            <person name="Antonio B.A."/>
            <person name="Baba T."/>
            <person name="Sakata K."/>
            <person name="Nagamura Y."/>
            <person name="Aoki H."/>
            <person name="Arikawa K."/>
            <person name="Arita K."/>
            <person name="Bito T."/>
            <person name="Chiden Y."/>
            <person name="Fujitsuka N."/>
            <person name="Fukunaka R."/>
            <person name="Hamada M."/>
            <person name="Harada C."/>
            <person name="Hayashi A."/>
            <person name="Hijishita S."/>
            <person name="Honda M."/>
            <person name="Hosokawa S."/>
            <person name="Ichikawa Y."/>
            <person name="Idonuma A."/>
            <person name="Iijima M."/>
            <person name="Ikeda M."/>
            <person name="Ikeno M."/>
            <person name="Ito K."/>
            <person name="Ito S."/>
            <person name="Ito T."/>
            <person name="Ito Y."/>
            <person name="Ito Y."/>
            <person name="Iwabuchi A."/>
            <person name="Kamiya K."/>
            <person name="Karasawa W."/>
            <person name="Kurita K."/>
            <person name="Katagiri S."/>
            <person name="Kikuta A."/>
            <person name="Kobayashi H."/>
            <person name="Kobayashi N."/>
            <person name="Machita K."/>
            <person name="Maehara T."/>
            <person name="Masukawa M."/>
            <person name="Mizubayashi T."/>
            <person name="Mukai Y."/>
            <person name="Nagasaki H."/>
            <person name="Nagata Y."/>
            <person name="Naito S."/>
            <person name="Nakashima M."/>
            <person name="Nakama Y."/>
            <person name="Nakamichi Y."/>
            <person name="Nakamura M."/>
            <person name="Meguro A."/>
            <person name="Negishi M."/>
            <person name="Ohta I."/>
            <person name="Ohta T."/>
            <person name="Okamoto M."/>
            <person name="Ono N."/>
            <person name="Saji S."/>
            <person name="Sakaguchi M."/>
            <person name="Sakai K."/>
            <person name="Shibata M."/>
            <person name="Shimokawa T."/>
            <person name="Song J."/>
            <person name="Takazaki Y."/>
            <person name="Terasawa K."/>
            <person name="Tsugane M."/>
            <person name="Tsuji K."/>
            <person name="Ueda S."/>
            <person name="Waki K."/>
            <person name="Yamagata H."/>
            <person name="Yamamoto M."/>
            <person name="Yamamoto S."/>
            <person name="Yamane H."/>
            <person name="Yoshiki S."/>
            <person name="Yoshihara R."/>
            <person name="Yukawa K."/>
            <person name="Zhong H."/>
            <person name="Yano M."/>
            <person name="Yuan Q."/>
            <person name="Ouyang S."/>
            <person name="Liu J."/>
            <person name="Jones K.M."/>
            <person name="Gansberger K."/>
            <person name="Moffat K."/>
            <person name="Hill J."/>
            <person name="Bera J."/>
            <person name="Fadrosh D."/>
            <person name="Jin S."/>
            <person name="Johri S."/>
            <person name="Kim M."/>
            <person name="Overton L."/>
            <person name="Reardon M."/>
            <person name="Tsitrin T."/>
            <person name="Vuong H."/>
            <person name="Weaver B."/>
            <person name="Ciecko A."/>
            <person name="Tallon L."/>
            <person name="Jackson J."/>
            <person name="Pai G."/>
            <person name="Aken S.V."/>
            <person name="Utterback T."/>
            <person name="Reidmuller S."/>
            <person name="Feldblyum T."/>
            <person name="Hsiao J."/>
            <person name="Zismann V."/>
            <person name="Iobst S."/>
            <person name="de Vazeille A.R."/>
            <person name="Buell C.R."/>
            <person name="Ying K."/>
            <person name="Li Y."/>
            <person name="Lu T."/>
            <person name="Huang Y."/>
            <person name="Zhao Q."/>
            <person name="Feng Q."/>
            <person name="Zhang L."/>
            <person name="Zhu J."/>
            <person name="Weng Q."/>
            <person name="Mu J."/>
            <person name="Lu Y."/>
            <person name="Fan D."/>
            <person name="Liu Y."/>
            <person name="Guan J."/>
            <person name="Zhang Y."/>
            <person name="Yu S."/>
            <person name="Liu X."/>
            <person name="Zhang Y."/>
            <person name="Hong G."/>
            <person name="Han B."/>
            <person name="Choisne N."/>
            <person name="Demange N."/>
            <person name="Orjeda G."/>
            <person name="Samain S."/>
            <person name="Cattolico L."/>
            <person name="Pelletier E."/>
            <person name="Couloux A."/>
            <person name="Segurens B."/>
            <person name="Wincker P."/>
            <person name="D'Hont A."/>
            <person name="Scarpelli C."/>
            <person name="Weissenbach J."/>
            <person name="Salanoubat M."/>
            <person name="Quetier F."/>
            <person name="Yu Y."/>
            <person name="Kim H.R."/>
            <person name="Rambo T."/>
            <person name="Currie J."/>
            <person name="Collura K."/>
            <person name="Luo M."/>
            <person name="Yang T."/>
            <person name="Ammiraju J.S.S."/>
            <person name="Engler F."/>
            <person name="Soderlund C."/>
            <person name="Wing R.A."/>
            <person name="Palmer L.E."/>
            <person name="de la Bastide M."/>
            <person name="Spiegel L."/>
            <person name="Nascimento L."/>
            <person name="Zutavern T."/>
            <person name="O'Shaughnessy A."/>
            <person name="Dike S."/>
            <person name="Dedhia N."/>
            <person name="Preston R."/>
            <person name="Balija V."/>
            <person name="McCombie W.R."/>
            <person name="Chow T."/>
            <person name="Chen H."/>
            <person name="Chung M."/>
            <person name="Chen C."/>
            <person name="Shaw J."/>
            <person name="Wu H."/>
            <person name="Hsiao K."/>
            <person name="Chao Y."/>
            <person name="Chu M."/>
            <person name="Cheng C."/>
            <person name="Hour A."/>
            <person name="Lee P."/>
            <person name="Lin S."/>
            <person name="Lin Y."/>
            <person name="Liou J."/>
            <person name="Liu S."/>
            <person name="Hsing Y."/>
            <person name="Raghuvanshi S."/>
            <person name="Mohanty A."/>
            <person name="Bharti A.K."/>
            <person name="Gaur A."/>
            <person name="Gupta V."/>
            <person name="Kumar D."/>
            <person name="Ravi V."/>
            <person name="Vij S."/>
            <person name="Kapur A."/>
            <person name="Khurana P."/>
            <person name="Khurana P."/>
            <person name="Khurana J.P."/>
            <person name="Tyagi A.K."/>
            <person name="Gaikwad K."/>
            <person name="Singh A."/>
            <person name="Dalal V."/>
            <person name="Srivastava S."/>
            <person name="Dixit A."/>
            <person name="Pal A.K."/>
            <person name="Ghazi I.A."/>
            <person name="Yadav M."/>
            <person name="Pandit A."/>
            <person name="Bhargava A."/>
            <person name="Sureshbabu K."/>
            <person name="Batra K."/>
            <person name="Sharma T.R."/>
            <person name="Mohapatra T."/>
            <person name="Singh N.K."/>
            <person name="Messing J."/>
            <person name="Nelson A.B."/>
            <person name="Fuks G."/>
            <person name="Kavchok S."/>
            <person name="Keizer G."/>
            <person name="Linton E."/>
            <person name="Llaca V."/>
            <person name="Song R."/>
            <person name="Tanyolac B."/>
            <person name="Young S."/>
            <person name="Ho-Il K."/>
            <person name="Hahn J.H."/>
            <person name="Sangsakoo G."/>
            <person name="Vanavichit A."/>
            <person name="de Mattos Luiz.A.T."/>
            <person name="Zimmer P.D."/>
            <person name="Malone G."/>
            <person name="Dellagostin O."/>
            <person name="de Oliveira A.C."/>
            <person name="Bevan M."/>
            <person name="Bancroft I."/>
            <person name="Minx P."/>
            <person name="Cordum H."/>
            <person name="Wilson R."/>
            <person name="Cheng Z."/>
            <person name="Jin W."/>
            <person name="Jiang J."/>
            <person name="Leong S.A."/>
            <person name="Iwama H."/>
            <person name="Gojobori T."/>
            <person name="Itoh T."/>
            <person name="Niimura Y."/>
            <person name="Fujii Y."/>
            <person name="Habara T."/>
            <person name="Sakai H."/>
            <person name="Sato Y."/>
            <person name="Wilson G."/>
            <person name="Kumar K."/>
            <person name="McCouch S."/>
            <person name="Juretic N."/>
            <person name="Hoen D."/>
            <person name="Wright S."/>
            <person name="Bruskiewich R."/>
            <person name="Bureau T."/>
            <person name="Miyao A."/>
            <person name="Hirochika H."/>
            <person name="Nishikawa T."/>
            <person name="Kadowaki K."/>
            <person name="Sugiura M."/>
            <person name="Burr B."/>
            <person name="Sasaki T."/>
        </authorList>
    </citation>
    <scope>NUCLEOTIDE SEQUENCE [LARGE SCALE GENOMIC DNA]</scope>
    <source>
        <strain evidence="3">cv. Nipponbare</strain>
    </source>
</reference>
<feature type="compositionally biased region" description="Basic residues" evidence="1">
    <location>
        <begin position="166"/>
        <end position="196"/>
    </location>
</feature>
<keyword evidence="3" id="KW-1185">Reference proteome</keyword>
<feature type="compositionally biased region" description="Acidic residues" evidence="1">
    <location>
        <begin position="140"/>
        <end position="151"/>
    </location>
</feature>
<dbReference type="AlphaFoldDB" id="A0A0P0VAX8"/>
<feature type="region of interest" description="Disordered" evidence="1">
    <location>
        <begin position="19"/>
        <end position="38"/>
    </location>
</feature>
<proteinExistence type="predicted"/>
<reference evidence="2 3" key="2">
    <citation type="journal article" date="2013" name="Plant Cell Physiol.">
        <title>Rice Annotation Project Database (RAP-DB): an integrative and interactive database for rice genomics.</title>
        <authorList>
            <person name="Sakai H."/>
            <person name="Lee S.S."/>
            <person name="Tanaka T."/>
            <person name="Numa H."/>
            <person name="Kim J."/>
            <person name="Kawahara Y."/>
            <person name="Wakimoto H."/>
            <person name="Yang C.C."/>
            <person name="Iwamoto M."/>
            <person name="Abe T."/>
            <person name="Yamada Y."/>
            <person name="Muto A."/>
            <person name="Inokuchi H."/>
            <person name="Ikemura T."/>
            <person name="Matsumoto T."/>
            <person name="Sasaki T."/>
            <person name="Itoh T."/>
        </authorList>
    </citation>
    <scope>NUCLEOTIDE SEQUENCE [LARGE SCALE GENOMIC DNA]</scope>
    <source>
        <strain evidence="3">cv. Nipponbare</strain>
    </source>
</reference>
<feature type="compositionally biased region" description="Low complexity" evidence="1">
    <location>
        <begin position="27"/>
        <end position="37"/>
    </location>
</feature>
<protein>
    <submittedName>
        <fullName evidence="2">Os01g0865900 protein</fullName>
    </submittedName>
</protein>
<sequence>RLVLAAGGVRVNLQLHGRGRRKRLPPARRAGLPRGEPSVNAPRVEAVAAARQHADAVTLRELGEADGALRRAAAGEPIEPAGRADDRRDLLRDGASRLLPGYPGASLRRRLVAVIPGRLLAVAHAPRDAERAPGDRVEHEPDDEHAEEEGQDRDHRRVQRAERCRTTRRRRRAAFQHAPSRTRRRAGGRRRRHHPA</sequence>
<feature type="compositionally biased region" description="Basic and acidic residues" evidence="1">
    <location>
        <begin position="125"/>
        <end position="139"/>
    </location>
</feature>
<dbReference type="PaxDb" id="39947-A0A0P0VAX8"/>
<evidence type="ECO:0000313" key="2">
    <source>
        <dbReference type="EMBL" id="BAS75381.1"/>
    </source>
</evidence>
<gene>
    <name evidence="2" type="ordered locus">Os01g0865900</name>
    <name evidence="2" type="ORF">OSNPB_010865900</name>
</gene>
<dbReference type="SMR" id="A0A0P0VAX8"/>
<feature type="compositionally biased region" description="Basic and acidic residues" evidence="1">
    <location>
        <begin position="152"/>
        <end position="165"/>
    </location>
</feature>
<name>A0A0P0VAX8_ORYSJ</name>
<reference evidence="2 3" key="3">
    <citation type="journal article" date="2013" name="Rice">
        <title>Improvement of the Oryza sativa Nipponbare reference genome using next generation sequence and optical map data.</title>
        <authorList>
            <person name="Kawahara Y."/>
            <person name="de la Bastide M."/>
            <person name="Hamilton J.P."/>
            <person name="Kanamori H."/>
            <person name="McCombie W.R."/>
            <person name="Ouyang S."/>
            <person name="Schwartz D.C."/>
            <person name="Tanaka T."/>
            <person name="Wu J."/>
            <person name="Zhou S."/>
            <person name="Childs K.L."/>
            <person name="Davidson R.M."/>
            <person name="Lin H."/>
            <person name="Quesada-Ocampo L."/>
            <person name="Vaillancourt B."/>
            <person name="Sakai H."/>
            <person name="Lee S.S."/>
            <person name="Kim J."/>
            <person name="Numa H."/>
            <person name="Itoh T."/>
            <person name="Buell C.R."/>
            <person name="Matsumoto T."/>
        </authorList>
    </citation>
    <scope>NUCLEOTIDE SEQUENCE [LARGE SCALE GENOMIC DNA]</scope>
    <source>
        <strain evidence="3">cv. Nipponbare</strain>
    </source>
</reference>
<dbReference type="Gramene" id="Os01t0865900-00">
    <property type="protein sequence ID" value="Os01t0865900-00"/>
    <property type="gene ID" value="Os01g0865900"/>
</dbReference>
<dbReference type="EMBL" id="AP014957">
    <property type="protein sequence ID" value="BAS75381.1"/>
    <property type="molecule type" value="Genomic_DNA"/>
</dbReference>
<dbReference type="InParanoid" id="A0A0P0VAX8"/>
<feature type="non-terminal residue" evidence="2">
    <location>
        <position position="1"/>
    </location>
</feature>
<accession>A0A0P0VAX8</accession>